<sequence length="190" mass="22574">MQKFIPIPEPTEFDQKCRQKGNTWLAKNPAAKRPRDYWSPFRADLAQGFNNLCGYSVMYDPTATVDHFLSFHNYRHLSYEWSNYRYVANWINSSKKNLDDCLLDPFEVEDNWFEILLPSLQLVLTDSVPDNQRQKAEFTLQRLGLNYDERILRQREEWFKMYEQGEITLEGLARKAPLIARAIEKQQEIS</sequence>
<dbReference type="EMBL" id="SFAZ01000042">
    <property type="protein sequence ID" value="TRU79452.1"/>
    <property type="molecule type" value="Genomic_DNA"/>
</dbReference>
<proteinExistence type="predicted"/>
<evidence type="ECO:0000313" key="1">
    <source>
        <dbReference type="EMBL" id="TRU79452.1"/>
    </source>
</evidence>
<evidence type="ECO:0000313" key="2">
    <source>
        <dbReference type="Proteomes" id="UP000320674"/>
    </source>
</evidence>
<reference evidence="1 2" key="1">
    <citation type="submission" date="2019-01" db="EMBL/GenBank/DDBJ databases">
        <title>Coherence of Microcystis species and biogeography revealed through population genomics.</title>
        <authorList>
            <person name="Perez-Carrascal O.M."/>
            <person name="Terrat Y."/>
            <person name="Giani A."/>
            <person name="Fortin N."/>
            <person name="Tromas N."/>
            <person name="Shapiro B.J."/>
        </authorList>
    </citation>
    <scope>NUCLEOTIDE SEQUENCE [LARGE SCALE GENOMIC DNA]</scope>
    <source>
        <strain evidence="1">Mv_BB_P_19951000_S68D</strain>
    </source>
</reference>
<accession>A0A552I7L1</accession>
<dbReference type="Proteomes" id="UP000320674">
    <property type="component" value="Unassembled WGS sequence"/>
</dbReference>
<name>A0A552I7L1_MICVR</name>
<comment type="caution">
    <text evidence="1">The sequence shown here is derived from an EMBL/GenBank/DDBJ whole genome shotgun (WGS) entry which is preliminary data.</text>
</comment>
<protein>
    <submittedName>
        <fullName evidence="1">Uncharacterized protein</fullName>
    </submittedName>
</protein>
<dbReference type="AlphaFoldDB" id="A0A552I7L1"/>
<organism evidence="1 2">
    <name type="scientific">Microcystis viridis Mv_BB_P_19951000_S68D</name>
    <dbReference type="NCBI Taxonomy" id="2486270"/>
    <lineage>
        <taxon>Bacteria</taxon>
        <taxon>Bacillati</taxon>
        <taxon>Cyanobacteriota</taxon>
        <taxon>Cyanophyceae</taxon>
        <taxon>Oscillatoriophycideae</taxon>
        <taxon>Chroococcales</taxon>
        <taxon>Microcystaceae</taxon>
        <taxon>Microcystis</taxon>
    </lineage>
</organism>
<gene>
    <name evidence="1" type="ORF">EWV77_02685</name>
</gene>